<dbReference type="EMBL" id="JBGFUD010000266">
    <property type="protein sequence ID" value="MFH4974131.1"/>
    <property type="molecule type" value="Genomic_DNA"/>
</dbReference>
<organism evidence="2 3">
    <name type="scientific">Gnathostoma spinigerum</name>
    <dbReference type="NCBI Taxonomy" id="75299"/>
    <lineage>
        <taxon>Eukaryota</taxon>
        <taxon>Metazoa</taxon>
        <taxon>Ecdysozoa</taxon>
        <taxon>Nematoda</taxon>
        <taxon>Chromadorea</taxon>
        <taxon>Rhabditida</taxon>
        <taxon>Spirurina</taxon>
        <taxon>Gnathostomatomorpha</taxon>
        <taxon>Gnathostomatoidea</taxon>
        <taxon>Gnathostomatidae</taxon>
        <taxon>Gnathostoma</taxon>
    </lineage>
</organism>
<keyword evidence="3" id="KW-1185">Reference proteome</keyword>
<feature type="chain" id="PRO_5044768839" evidence="1">
    <location>
        <begin position="19"/>
        <end position="151"/>
    </location>
</feature>
<gene>
    <name evidence="2" type="ORF">AB6A40_000840</name>
</gene>
<dbReference type="AlphaFoldDB" id="A0ABD6E505"/>
<proteinExistence type="predicted"/>
<reference evidence="2 3" key="1">
    <citation type="submission" date="2024-08" db="EMBL/GenBank/DDBJ databases">
        <title>Gnathostoma spinigerum genome.</title>
        <authorList>
            <person name="Gonzalez-Bertolin B."/>
            <person name="Monzon S."/>
            <person name="Zaballos A."/>
            <person name="Jimenez P."/>
            <person name="Dekumyoy P."/>
            <person name="Varona S."/>
            <person name="Cuesta I."/>
            <person name="Sumanam S."/>
            <person name="Adisakwattana P."/>
            <person name="Gasser R.B."/>
            <person name="Hernandez-Gonzalez A."/>
            <person name="Young N.D."/>
            <person name="Perteguer M.J."/>
        </authorList>
    </citation>
    <scope>NUCLEOTIDE SEQUENCE [LARGE SCALE GENOMIC DNA]</scope>
    <source>
        <strain evidence="2">AL3</strain>
        <tissue evidence="2">Liver</tissue>
    </source>
</reference>
<comment type="caution">
    <text evidence="2">The sequence shown here is derived from an EMBL/GenBank/DDBJ whole genome shotgun (WGS) entry which is preliminary data.</text>
</comment>
<evidence type="ECO:0000313" key="2">
    <source>
        <dbReference type="EMBL" id="MFH4974131.1"/>
    </source>
</evidence>
<keyword evidence="1" id="KW-0732">Signal</keyword>
<sequence>MFIASLFVCLCLLSSGLGFVEIDELRKMVTNPSDNAELWMLENDRVSPRSSIIQRVNAIVARQPANIQNIYRNLVAREKAEDQAKYQSKLMQLRYRNASPQQIQALQQAYQIKTNMALSRQQASNQKNLIYRNAYAWGSTDSRDNSFEWDD</sequence>
<dbReference type="Proteomes" id="UP001608902">
    <property type="component" value="Unassembled WGS sequence"/>
</dbReference>
<name>A0ABD6E505_9BILA</name>
<evidence type="ECO:0000256" key="1">
    <source>
        <dbReference type="SAM" id="SignalP"/>
    </source>
</evidence>
<protein>
    <submittedName>
        <fullName evidence="2">Uncharacterized protein</fullName>
    </submittedName>
</protein>
<feature type="signal peptide" evidence="1">
    <location>
        <begin position="1"/>
        <end position="18"/>
    </location>
</feature>
<evidence type="ECO:0000313" key="3">
    <source>
        <dbReference type="Proteomes" id="UP001608902"/>
    </source>
</evidence>
<accession>A0ABD6E505</accession>